<evidence type="ECO:0000256" key="3">
    <source>
        <dbReference type="ARBA" id="ARBA00022827"/>
    </source>
</evidence>
<dbReference type="PANTHER" id="PTHR23023">
    <property type="entry name" value="DIMETHYLANILINE MONOOXYGENASE"/>
    <property type="match status" value="1"/>
</dbReference>
<sequence length="621" mass="68917">MVAPAPPIDLLVIGAGLHGLVVAKTYAESLPRATILLVDSAGSIGGVWARERLYPGLKTNNAVGSYEFSDFPMILQRYGLRPGQHIPGHIVHQYLVDFAHHFDLVRRVKLNTKVKAATLGDDGIWRVELGQSGGENGGDGEPQALMAHNIAVATGLTSEPHIPIYPGLQDKFRGRFLHSIDLNSRAHYLHNVKGNVLVVGGNKSAWDVCYMAATASPEATIHMLIRPSGRGPSWMWRRRGLLNFLSISRITSTRIFTWLDPNPLASSTQHIFMASWLGRLLCAIFWTFLDYLVLWTSGYLPTKSGNGLEPLRPRLSTFWMGNSLSVHNYETDWFDLVKQGRIIVHHAEIDAFTASHAVRLSNGQQIGQVSAAVACTGWKYTPSIRFSPDPALLGVPADSGRMEKKAAQTASDRLQFPEYYCINSATRPSNDAHILSKDPTGVPPRLQLYRFMAPLDLHLASPRIRQHSNANNKNSSLLFIGFYQSVQTTLVAQAQALWATAYFQRAMTSPAAPGNLQSRREWTRKNTTYQQCRRRGSPFPDLVLDALPYVDLLLGDVGVRRLRKRGGACGGWWRNLTAQHGPGDYRGLVQEWQRLAVRDVACNQVGECGEEGEEREKGERG</sequence>
<dbReference type="Pfam" id="PF00743">
    <property type="entry name" value="FMO-like"/>
    <property type="match status" value="1"/>
</dbReference>
<dbReference type="OrthoDB" id="2915840at2759"/>
<keyword evidence="3" id="KW-0274">FAD</keyword>
<keyword evidence="4" id="KW-0560">Oxidoreductase</keyword>
<dbReference type="Proteomes" id="UP000182658">
    <property type="component" value="Unassembled WGS sequence"/>
</dbReference>
<dbReference type="AlphaFoldDB" id="A0A1J7JHJ0"/>
<evidence type="ECO:0000313" key="5">
    <source>
        <dbReference type="EMBL" id="OIW29216.1"/>
    </source>
</evidence>
<reference evidence="5 6" key="1">
    <citation type="submission" date="2016-10" db="EMBL/GenBank/DDBJ databases">
        <title>Draft genome sequence of Coniochaeta ligniaria NRRL30616, a lignocellulolytic fungus for bioabatement of inhibitors in plant biomass hydrolysates.</title>
        <authorList>
            <consortium name="DOE Joint Genome Institute"/>
            <person name="Jimenez D.J."/>
            <person name="Hector R.E."/>
            <person name="Riley R."/>
            <person name="Sun H."/>
            <person name="Grigoriev I.V."/>
            <person name="Van Elsas J.D."/>
            <person name="Nichols N.N."/>
        </authorList>
    </citation>
    <scope>NUCLEOTIDE SEQUENCE [LARGE SCALE GENOMIC DNA]</scope>
    <source>
        <strain evidence="5 6">NRRL 30616</strain>
    </source>
</reference>
<evidence type="ECO:0000256" key="1">
    <source>
        <dbReference type="ARBA" id="ARBA00009183"/>
    </source>
</evidence>
<gene>
    <name evidence="5" type="ORF">CONLIGDRAFT_411245</name>
</gene>
<evidence type="ECO:0000256" key="4">
    <source>
        <dbReference type="ARBA" id="ARBA00023002"/>
    </source>
</evidence>
<dbReference type="GO" id="GO:0050661">
    <property type="term" value="F:NADP binding"/>
    <property type="evidence" value="ECO:0007669"/>
    <property type="project" value="InterPro"/>
</dbReference>
<dbReference type="SUPFAM" id="SSF51905">
    <property type="entry name" value="FAD/NAD(P)-binding domain"/>
    <property type="match status" value="1"/>
</dbReference>
<accession>A0A1J7JHJ0</accession>
<dbReference type="InParanoid" id="A0A1J7JHJ0"/>
<dbReference type="InterPro" id="IPR036188">
    <property type="entry name" value="FAD/NAD-bd_sf"/>
</dbReference>
<dbReference type="EMBL" id="KV875098">
    <property type="protein sequence ID" value="OIW29216.1"/>
    <property type="molecule type" value="Genomic_DNA"/>
</dbReference>
<dbReference type="GO" id="GO:0004499">
    <property type="term" value="F:N,N-dimethylaniline monooxygenase activity"/>
    <property type="evidence" value="ECO:0007669"/>
    <property type="project" value="InterPro"/>
</dbReference>
<keyword evidence="2" id="KW-0285">Flavoprotein</keyword>
<comment type="similarity">
    <text evidence="1">Belongs to the FMO family.</text>
</comment>
<protein>
    <submittedName>
        <fullName evidence="5">FAD/NAD(P)-binding domain-containing protein</fullName>
    </submittedName>
</protein>
<name>A0A1J7JHJ0_9PEZI</name>
<keyword evidence="6" id="KW-1185">Reference proteome</keyword>
<organism evidence="5 6">
    <name type="scientific">Coniochaeta ligniaria NRRL 30616</name>
    <dbReference type="NCBI Taxonomy" id="1408157"/>
    <lineage>
        <taxon>Eukaryota</taxon>
        <taxon>Fungi</taxon>
        <taxon>Dikarya</taxon>
        <taxon>Ascomycota</taxon>
        <taxon>Pezizomycotina</taxon>
        <taxon>Sordariomycetes</taxon>
        <taxon>Sordariomycetidae</taxon>
        <taxon>Coniochaetales</taxon>
        <taxon>Coniochaetaceae</taxon>
        <taxon>Coniochaeta</taxon>
    </lineage>
</organism>
<dbReference type="Gene3D" id="3.50.50.60">
    <property type="entry name" value="FAD/NAD(P)-binding domain"/>
    <property type="match status" value="1"/>
</dbReference>
<dbReference type="InterPro" id="IPR020946">
    <property type="entry name" value="Flavin_mOase-like"/>
</dbReference>
<evidence type="ECO:0000256" key="2">
    <source>
        <dbReference type="ARBA" id="ARBA00022630"/>
    </source>
</evidence>
<evidence type="ECO:0000313" key="6">
    <source>
        <dbReference type="Proteomes" id="UP000182658"/>
    </source>
</evidence>
<proteinExistence type="inferred from homology"/>
<dbReference type="InterPro" id="IPR050346">
    <property type="entry name" value="FMO-like"/>
</dbReference>
<dbReference type="GO" id="GO:0050660">
    <property type="term" value="F:flavin adenine dinucleotide binding"/>
    <property type="evidence" value="ECO:0007669"/>
    <property type="project" value="InterPro"/>
</dbReference>